<keyword evidence="3" id="KW-0858">Xylan degradation</keyword>
<keyword evidence="12" id="KW-1185">Reference proteome</keyword>
<dbReference type="PANTHER" id="PTHR46640:SF1">
    <property type="entry name" value="FUNGAL LIPASE-LIKE DOMAIN-CONTAINING PROTEIN-RELATED"/>
    <property type="match status" value="1"/>
</dbReference>
<dbReference type="PANTHER" id="PTHR46640">
    <property type="entry name" value="TRIACYLGLYCEROL LIPASE, PUTATIVE (AFU_ORTHOLOGUE AFUA_6G06510)-RELATED"/>
    <property type="match status" value="1"/>
</dbReference>
<feature type="domain" description="Mono-/di-acylglycerol lipase N-terminal" evidence="10">
    <location>
        <begin position="16"/>
        <end position="70"/>
    </location>
</feature>
<evidence type="ECO:0000256" key="1">
    <source>
        <dbReference type="ARBA" id="ARBA00013091"/>
    </source>
</evidence>
<sequence>MHPKHLLPFITLGLSAPTLSPRDIPPSFLQTLTLYAQYSAAAYCPDNSNSPGTKLTCSAGNCPLVENADTNTLSEFEDPDRTGDVAGYLAVDKSNKKLILAFRGTRSIETWVANVQMGKEDAGEICAGCEVHSGFWKSWSAISEATLDAVRKAVEAHPGYGIVVTGHSFGGALATIAAAVLRNLKIGGSVDMYDYGAPRIGNSEFAEYVSAQGANYRVTHANDIVPRLPPKMFGFHQLSPEYWVHAGNGEAVGTGDVVMIDEADSKMGNRGADMPGVEAHKWYLGKIDACR</sequence>
<keyword evidence="5 11" id="KW-0378">Hydrolase</keyword>
<evidence type="ECO:0000259" key="9">
    <source>
        <dbReference type="Pfam" id="PF01764"/>
    </source>
</evidence>
<evidence type="ECO:0000256" key="8">
    <source>
        <dbReference type="ARBA" id="ARBA00041313"/>
    </source>
</evidence>
<dbReference type="InterPro" id="IPR029058">
    <property type="entry name" value="AB_hydrolase_fold"/>
</dbReference>
<feature type="domain" description="Fungal lipase-type" evidence="9">
    <location>
        <begin position="100"/>
        <end position="231"/>
    </location>
</feature>
<dbReference type="Pfam" id="PF03893">
    <property type="entry name" value="Lipase3_N"/>
    <property type="match status" value="1"/>
</dbReference>
<evidence type="ECO:0000256" key="6">
    <source>
        <dbReference type="ARBA" id="ARBA00034075"/>
    </source>
</evidence>
<dbReference type="GO" id="GO:0045493">
    <property type="term" value="P:xylan catabolic process"/>
    <property type="evidence" value="ECO:0007669"/>
    <property type="project" value="UniProtKB-KW"/>
</dbReference>
<dbReference type="GO" id="GO:0030600">
    <property type="term" value="F:feruloyl esterase activity"/>
    <property type="evidence" value="ECO:0007669"/>
    <property type="project" value="UniProtKB-EC"/>
</dbReference>
<evidence type="ECO:0000259" key="10">
    <source>
        <dbReference type="Pfam" id="PF03893"/>
    </source>
</evidence>
<dbReference type="AlphaFoldDB" id="A0A5N6TTH7"/>
<dbReference type="InterPro" id="IPR051299">
    <property type="entry name" value="AB_hydrolase_lip/est"/>
</dbReference>
<evidence type="ECO:0000256" key="4">
    <source>
        <dbReference type="ARBA" id="ARBA00022729"/>
    </source>
</evidence>
<evidence type="ECO:0000256" key="7">
    <source>
        <dbReference type="ARBA" id="ARBA00037991"/>
    </source>
</evidence>
<dbReference type="Pfam" id="PF01764">
    <property type="entry name" value="Lipase_3"/>
    <property type="match status" value="1"/>
</dbReference>
<comment type="similarity">
    <text evidence="7">Belongs to the AB hydrolase superfamily. FaeA family.</text>
</comment>
<comment type="catalytic activity">
    <reaction evidence="6">
        <text>feruloyl-polysaccharide + H2O = ferulate + polysaccharide.</text>
        <dbReference type="EC" id="3.1.1.73"/>
    </reaction>
</comment>
<keyword evidence="3" id="KW-0119">Carbohydrate metabolism</keyword>
<dbReference type="CDD" id="cd00519">
    <property type="entry name" value="Lipase_3"/>
    <property type="match status" value="1"/>
</dbReference>
<proteinExistence type="inferred from homology"/>
<keyword evidence="3" id="KW-0624">Polysaccharide degradation</keyword>
<dbReference type="InterPro" id="IPR002921">
    <property type="entry name" value="Fungal_lipase-type"/>
</dbReference>
<dbReference type="InterPro" id="IPR005592">
    <property type="entry name" value="Mono/diacylglycerol_lipase_N"/>
</dbReference>
<keyword evidence="2" id="KW-0719">Serine esterase</keyword>
<accession>A0A5N6TTH7</accession>
<evidence type="ECO:0000256" key="3">
    <source>
        <dbReference type="ARBA" id="ARBA00022651"/>
    </source>
</evidence>
<dbReference type="OrthoDB" id="426718at2759"/>
<dbReference type="EC" id="3.1.1.73" evidence="1"/>
<evidence type="ECO:0000256" key="2">
    <source>
        <dbReference type="ARBA" id="ARBA00022487"/>
    </source>
</evidence>
<dbReference type="Proteomes" id="UP000325780">
    <property type="component" value="Unassembled WGS sequence"/>
</dbReference>
<evidence type="ECO:0000313" key="12">
    <source>
        <dbReference type="Proteomes" id="UP000325780"/>
    </source>
</evidence>
<organism evidence="11 12">
    <name type="scientific">Aspergillus avenaceus</name>
    <dbReference type="NCBI Taxonomy" id="36643"/>
    <lineage>
        <taxon>Eukaryota</taxon>
        <taxon>Fungi</taxon>
        <taxon>Dikarya</taxon>
        <taxon>Ascomycota</taxon>
        <taxon>Pezizomycotina</taxon>
        <taxon>Eurotiomycetes</taxon>
        <taxon>Eurotiomycetidae</taxon>
        <taxon>Eurotiales</taxon>
        <taxon>Aspergillaceae</taxon>
        <taxon>Aspergillus</taxon>
        <taxon>Aspergillus subgen. Circumdati</taxon>
    </lineage>
</organism>
<name>A0A5N6TTH7_ASPAV</name>
<dbReference type="EMBL" id="ML742118">
    <property type="protein sequence ID" value="KAE8149607.1"/>
    <property type="molecule type" value="Genomic_DNA"/>
</dbReference>
<evidence type="ECO:0000313" key="11">
    <source>
        <dbReference type="EMBL" id="KAE8149607.1"/>
    </source>
</evidence>
<dbReference type="SUPFAM" id="SSF53474">
    <property type="entry name" value="alpha/beta-Hydrolases"/>
    <property type="match status" value="1"/>
</dbReference>
<keyword evidence="4" id="KW-0732">Signal</keyword>
<evidence type="ECO:0000256" key="5">
    <source>
        <dbReference type="ARBA" id="ARBA00022801"/>
    </source>
</evidence>
<gene>
    <name evidence="11" type="ORF">BDV25DRAFT_172741</name>
</gene>
<protein>
    <recommendedName>
        <fullName evidence="1">feruloyl esterase</fullName>
        <ecNumber evidence="1">3.1.1.73</ecNumber>
    </recommendedName>
    <alternativeName>
        <fullName evidence="8">Ferulic acid esterase A</fullName>
    </alternativeName>
</protein>
<reference evidence="11 12" key="1">
    <citation type="submission" date="2019-04" db="EMBL/GenBank/DDBJ databases">
        <title>Friends and foes A comparative genomics study of 23 Aspergillus species from section Flavi.</title>
        <authorList>
            <consortium name="DOE Joint Genome Institute"/>
            <person name="Kjaerbolling I."/>
            <person name="Vesth T."/>
            <person name="Frisvad J.C."/>
            <person name="Nybo J.L."/>
            <person name="Theobald S."/>
            <person name="Kildgaard S."/>
            <person name="Isbrandt T."/>
            <person name="Kuo A."/>
            <person name="Sato A."/>
            <person name="Lyhne E.K."/>
            <person name="Kogle M.E."/>
            <person name="Wiebenga A."/>
            <person name="Kun R.S."/>
            <person name="Lubbers R.J."/>
            <person name="Makela M.R."/>
            <person name="Barry K."/>
            <person name="Chovatia M."/>
            <person name="Clum A."/>
            <person name="Daum C."/>
            <person name="Haridas S."/>
            <person name="He G."/>
            <person name="LaButti K."/>
            <person name="Lipzen A."/>
            <person name="Mondo S."/>
            <person name="Riley R."/>
            <person name="Salamov A."/>
            <person name="Simmons B.A."/>
            <person name="Magnuson J.K."/>
            <person name="Henrissat B."/>
            <person name="Mortensen U.H."/>
            <person name="Larsen T.O."/>
            <person name="Devries R.P."/>
            <person name="Grigoriev I.V."/>
            <person name="Machida M."/>
            <person name="Baker S.E."/>
            <person name="Andersen M.R."/>
        </authorList>
    </citation>
    <scope>NUCLEOTIDE SEQUENCE [LARGE SCALE GENOMIC DNA]</scope>
    <source>
        <strain evidence="11 12">IBT 18842</strain>
    </source>
</reference>
<dbReference type="GO" id="GO:0016042">
    <property type="term" value="P:lipid catabolic process"/>
    <property type="evidence" value="ECO:0007669"/>
    <property type="project" value="InterPro"/>
</dbReference>
<dbReference type="Gene3D" id="3.40.50.1820">
    <property type="entry name" value="alpha/beta hydrolase"/>
    <property type="match status" value="1"/>
</dbReference>